<proteinExistence type="predicted"/>
<keyword evidence="2" id="KW-1185">Reference proteome</keyword>
<dbReference type="AlphaFoldDB" id="A0A8X7Z8R0"/>
<dbReference type="Proteomes" id="UP000886885">
    <property type="component" value="Chromosome 9A"/>
</dbReference>
<gene>
    <name evidence="1" type="ORF">POTOM_032518</name>
</gene>
<name>A0A8X7Z8R0_POPTO</name>
<evidence type="ECO:0000313" key="1">
    <source>
        <dbReference type="EMBL" id="KAG6762033.1"/>
    </source>
</evidence>
<reference evidence="1" key="1">
    <citation type="journal article" date="2020" name="bioRxiv">
        <title>Hybrid origin of Populus tomentosa Carr. identified through genome sequencing and phylogenomic analysis.</title>
        <authorList>
            <person name="An X."/>
            <person name="Gao K."/>
            <person name="Chen Z."/>
            <person name="Li J."/>
            <person name="Yang X."/>
            <person name="Yang X."/>
            <person name="Zhou J."/>
            <person name="Guo T."/>
            <person name="Zhao T."/>
            <person name="Huang S."/>
            <person name="Miao D."/>
            <person name="Khan W.U."/>
            <person name="Rao P."/>
            <person name="Ye M."/>
            <person name="Lei B."/>
            <person name="Liao W."/>
            <person name="Wang J."/>
            <person name="Ji L."/>
            <person name="Li Y."/>
            <person name="Guo B."/>
            <person name="Mustafa N.S."/>
            <person name="Li S."/>
            <person name="Yun Q."/>
            <person name="Keller S.R."/>
            <person name="Mao J."/>
            <person name="Zhang R."/>
            <person name="Strauss S.H."/>
        </authorList>
    </citation>
    <scope>NUCLEOTIDE SEQUENCE</scope>
    <source>
        <strain evidence="1">GM15</strain>
        <tissue evidence="1">Leaf</tissue>
    </source>
</reference>
<comment type="caution">
    <text evidence="1">The sequence shown here is derived from an EMBL/GenBank/DDBJ whole genome shotgun (WGS) entry which is preliminary data.</text>
</comment>
<organism evidence="1 2">
    <name type="scientific">Populus tomentosa</name>
    <name type="common">Chinese white poplar</name>
    <dbReference type="NCBI Taxonomy" id="118781"/>
    <lineage>
        <taxon>Eukaryota</taxon>
        <taxon>Viridiplantae</taxon>
        <taxon>Streptophyta</taxon>
        <taxon>Embryophyta</taxon>
        <taxon>Tracheophyta</taxon>
        <taxon>Spermatophyta</taxon>
        <taxon>Magnoliopsida</taxon>
        <taxon>eudicotyledons</taxon>
        <taxon>Gunneridae</taxon>
        <taxon>Pentapetalae</taxon>
        <taxon>rosids</taxon>
        <taxon>fabids</taxon>
        <taxon>Malpighiales</taxon>
        <taxon>Salicaceae</taxon>
        <taxon>Saliceae</taxon>
        <taxon>Populus</taxon>
    </lineage>
</organism>
<sequence>MSDDLERVCLSEEASSSLVQSYRVLKIKIVDLKIEMATTKAETRASREECARLRALRGIMVDFLMAFDLILVPDFVDIYPTWVVVVTRDECLAKKLDK</sequence>
<evidence type="ECO:0000313" key="2">
    <source>
        <dbReference type="Proteomes" id="UP000886885"/>
    </source>
</evidence>
<accession>A0A8X7Z8R0</accession>
<protein>
    <submittedName>
        <fullName evidence="1">Uncharacterized protein</fullName>
    </submittedName>
</protein>
<dbReference type="EMBL" id="JAAWWB010000017">
    <property type="protein sequence ID" value="KAG6762033.1"/>
    <property type="molecule type" value="Genomic_DNA"/>
</dbReference>